<dbReference type="InterPro" id="IPR008974">
    <property type="entry name" value="TRAF-like"/>
</dbReference>
<feature type="domain" description="MATH" evidence="1">
    <location>
        <begin position="10"/>
        <end position="132"/>
    </location>
</feature>
<organism evidence="2 3">
    <name type="scientific">Capsella rubella</name>
    <dbReference type="NCBI Taxonomy" id="81985"/>
    <lineage>
        <taxon>Eukaryota</taxon>
        <taxon>Viridiplantae</taxon>
        <taxon>Streptophyta</taxon>
        <taxon>Embryophyta</taxon>
        <taxon>Tracheophyta</taxon>
        <taxon>Spermatophyta</taxon>
        <taxon>Magnoliopsida</taxon>
        <taxon>eudicotyledons</taxon>
        <taxon>Gunneridae</taxon>
        <taxon>Pentapetalae</taxon>
        <taxon>rosids</taxon>
        <taxon>malvids</taxon>
        <taxon>Brassicales</taxon>
        <taxon>Brassicaceae</taxon>
        <taxon>Camelineae</taxon>
        <taxon>Capsella</taxon>
    </lineage>
</organism>
<dbReference type="Pfam" id="PF22486">
    <property type="entry name" value="MATH_2"/>
    <property type="match status" value="4"/>
</dbReference>
<gene>
    <name evidence="2" type="ORF">CARUB_v10015065mg</name>
</gene>
<sequence>MSSSLREHPPSTYFIKFESLAQLNDDKYECSLFNAGGYNWRLVIYPKGNAKDEGDGFISMYVELDNTTLLSTPLTDVYAYLIFFVYNKKSDKYFTIKDIGHSLIFCYTIIDCEVKRFNALRTVDQCEFGVDVLVAPSLPKWEVVSFNQKTPNPKFVWSLKKFKELKAASYDSQKILAGGRQWFLKLYPNGDARAKGKWISIYLYLSDVETLNAKEKIYTRADVRIVDSRGTTHYVFGKLNSWYTKLNSGLGWSTFVSLDKVREAYLDIEGSLNVEVEFAVVSTTKYSPTADSTIVKNWREHPPSSYSLKINKLSQLTLDKYESRLFLSGGYNWRLVIYPKGNQKDDGTGFISMYVELDNTCLSSTLPMEVFAYLTFFVYNKKENKYFSIHDVEVKRFNALRTVWGLSQVLSVEIFNDPKNGYIFEGEQCEFGVDVVIATPFTKWEVVSFDEKFSFPKFSWSVKEFSVLKEKFYMSKSFSMGKREWKIQLHPKGDDRANNKWLSIFLNLDGTEIVKADEKIYVRALVKVIDPRGSNHATTTINNWYTESNKGWGVVEFLSLAKLREAYLDVEDTLNVEVEFEVVSVTKHSA</sequence>
<protein>
    <recommendedName>
        <fullName evidence="1">MATH domain-containing protein</fullName>
    </recommendedName>
</protein>
<dbReference type="PROSITE" id="PS50144">
    <property type="entry name" value="MATH"/>
    <property type="match status" value="4"/>
</dbReference>
<dbReference type="SMART" id="SM00061">
    <property type="entry name" value="MATH"/>
    <property type="match status" value="2"/>
</dbReference>
<dbReference type="Proteomes" id="UP000029121">
    <property type="component" value="Unassembled WGS sequence"/>
</dbReference>
<dbReference type="CDD" id="cd00121">
    <property type="entry name" value="MATH"/>
    <property type="match status" value="4"/>
</dbReference>
<keyword evidence="3" id="KW-1185">Reference proteome</keyword>
<evidence type="ECO:0000259" key="1">
    <source>
        <dbReference type="PROSITE" id="PS50144"/>
    </source>
</evidence>
<dbReference type="AlphaFoldDB" id="R0HPY9"/>
<proteinExistence type="predicted"/>
<dbReference type="FunFam" id="2.60.210.10:FF:000013">
    <property type="entry name" value="TRAF-like family protein"/>
    <property type="match status" value="1"/>
</dbReference>
<accession>R0HPY9</accession>
<dbReference type="SUPFAM" id="SSF49599">
    <property type="entry name" value="TRAF domain-like"/>
    <property type="match status" value="4"/>
</dbReference>
<dbReference type="PANTHER" id="PTHR46162">
    <property type="entry name" value="TRAF-LIKE FAMILY PROTEIN"/>
    <property type="match status" value="1"/>
</dbReference>
<feature type="domain" description="MATH" evidence="1">
    <location>
        <begin position="455"/>
        <end position="580"/>
    </location>
</feature>
<evidence type="ECO:0000313" key="3">
    <source>
        <dbReference type="Proteomes" id="UP000029121"/>
    </source>
</evidence>
<dbReference type="InterPro" id="IPR002083">
    <property type="entry name" value="MATH/TRAF_dom"/>
</dbReference>
<name>R0HPY9_9BRAS</name>
<dbReference type="EMBL" id="KB870807">
    <property type="protein sequence ID" value="EOA31839.1"/>
    <property type="molecule type" value="Genomic_DNA"/>
</dbReference>
<dbReference type="PANTHER" id="PTHR46162:SF5">
    <property type="entry name" value="T23K8.6-RELATED"/>
    <property type="match status" value="1"/>
</dbReference>
<feature type="domain" description="MATH" evidence="1">
    <location>
        <begin position="152"/>
        <end position="278"/>
    </location>
</feature>
<reference evidence="3" key="1">
    <citation type="journal article" date="2013" name="Nat. Genet.">
        <title>The Capsella rubella genome and the genomic consequences of rapid mating system evolution.</title>
        <authorList>
            <person name="Slotte T."/>
            <person name="Hazzouri K.M."/>
            <person name="Agren J.A."/>
            <person name="Koenig D."/>
            <person name="Maumus F."/>
            <person name="Guo Y.L."/>
            <person name="Steige K."/>
            <person name="Platts A.E."/>
            <person name="Escobar J.S."/>
            <person name="Newman L.K."/>
            <person name="Wang W."/>
            <person name="Mandakova T."/>
            <person name="Vello E."/>
            <person name="Smith L.M."/>
            <person name="Henz S.R."/>
            <person name="Steffen J."/>
            <person name="Takuno S."/>
            <person name="Brandvain Y."/>
            <person name="Coop G."/>
            <person name="Andolfatto P."/>
            <person name="Hu T.T."/>
            <person name="Blanchette M."/>
            <person name="Clark R.M."/>
            <person name="Quesneville H."/>
            <person name="Nordborg M."/>
            <person name="Gaut B.S."/>
            <person name="Lysak M.A."/>
            <person name="Jenkins J."/>
            <person name="Grimwood J."/>
            <person name="Chapman J."/>
            <person name="Prochnik S."/>
            <person name="Shu S."/>
            <person name="Rokhsar D."/>
            <person name="Schmutz J."/>
            <person name="Weigel D."/>
            <person name="Wright S.I."/>
        </authorList>
    </citation>
    <scope>NUCLEOTIDE SEQUENCE [LARGE SCALE GENOMIC DNA]</scope>
    <source>
        <strain evidence="3">cv. Monte Gargano</strain>
    </source>
</reference>
<dbReference type="Gene3D" id="2.60.210.10">
    <property type="entry name" value="Apoptosis, Tumor Necrosis Factor Receptor Associated Protein 2, Chain A"/>
    <property type="match status" value="4"/>
</dbReference>
<evidence type="ECO:0000313" key="2">
    <source>
        <dbReference type="EMBL" id="EOA31839.1"/>
    </source>
</evidence>
<feature type="domain" description="MATH" evidence="1">
    <location>
        <begin position="303"/>
        <end position="435"/>
    </location>
</feature>
<dbReference type="eggNOG" id="KOG1987">
    <property type="taxonomic scope" value="Eukaryota"/>
</dbReference>